<dbReference type="KEGG" id="vg:7751040"/>
<dbReference type="GeneID" id="7751040"/>
<proteinExistence type="predicted"/>
<accession>C1KFU5</accession>
<evidence type="ECO:0000313" key="1">
    <source>
        <dbReference type="EMBL" id="ACO37106.1"/>
    </source>
</evidence>
<evidence type="ECO:0000313" key="2">
    <source>
        <dbReference type="Proteomes" id="UP000001878"/>
    </source>
</evidence>
<reference evidence="1 2" key="1">
    <citation type="journal article" date="2009" name="Gene">
        <title>Genome of a virulent bacteriophage Lb338-1 that lyses the probiotic Lactobacillus paracasei cheese strain.</title>
        <authorList>
            <person name="Alemayehu D."/>
            <person name="Ross R.P."/>
            <person name="O'Sullivan O."/>
            <person name="Coffey A."/>
            <person name="Stanton C."/>
            <person name="Fitzgerald G.F."/>
            <person name="McAuliffe O."/>
        </authorList>
    </citation>
    <scope>NUCLEOTIDE SEQUENCE [LARGE SCALE GENOMIC DNA]</scope>
    <source>
        <strain evidence="1">Lb338-1</strain>
    </source>
</reference>
<dbReference type="RefSeq" id="YP_002790864.1">
    <property type="nucleotide sequence ID" value="NC_012530.1"/>
</dbReference>
<keyword evidence="2" id="KW-1185">Reference proteome</keyword>
<dbReference type="Proteomes" id="UP000001878">
    <property type="component" value="Segment"/>
</dbReference>
<organism evidence="1 2">
    <name type="scientific">Lactobacillus phage Lb338-1</name>
    <dbReference type="NCBI Taxonomy" id="2892342"/>
    <lineage>
        <taxon>Viruses</taxon>
        <taxon>Duplodnaviria</taxon>
        <taxon>Heunggongvirae</taxon>
        <taxon>Uroviricota</taxon>
        <taxon>Caudoviricetes</taxon>
        <taxon>Herelleviridae</taxon>
        <taxon>Mooreparkvirus</taxon>
        <taxon>Mooreparkvirus Lb3381</taxon>
    </lineage>
</organism>
<gene>
    <name evidence="1" type="ORF">lb338_phage_185</name>
</gene>
<name>C1KFU5_9CAUD</name>
<sequence>MQTMLRYNQSQERKRIMQYKKLEDMLADGYAPVKEDTLRTLFLGETYAPINRINLTAEQLGVMYKLAKLTPSQTNKIIDMVPKRLDAMDLMLRNANIRRQYAGHNYAPSGDPWIDGIVGEIYTNGFIVNDVSGLY</sequence>
<protein>
    <submittedName>
        <fullName evidence="1">Uncharacterized protein</fullName>
    </submittedName>
</protein>
<dbReference type="EMBL" id="FJ822135">
    <property type="protein sequence ID" value="ACO37106.1"/>
    <property type="molecule type" value="Genomic_DNA"/>
</dbReference>